<keyword evidence="6" id="KW-0472">Membrane</keyword>
<dbReference type="Gene3D" id="4.10.400.10">
    <property type="entry name" value="Low-density Lipoprotein Receptor"/>
    <property type="match status" value="1"/>
</dbReference>
<protein>
    <recommendedName>
        <fullName evidence="12">MAM domain-containing protein</fullName>
    </recommendedName>
</protein>
<evidence type="ECO:0000256" key="9">
    <source>
        <dbReference type="PROSITE-ProRule" id="PRU00124"/>
    </source>
</evidence>
<dbReference type="PROSITE" id="PS01209">
    <property type="entry name" value="LDLRA_1"/>
    <property type="match status" value="1"/>
</dbReference>
<evidence type="ECO:0000256" key="1">
    <source>
        <dbReference type="ARBA" id="ARBA00004167"/>
    </source>
</evidence>
<comment type="similarity">
    <text evidence="2">Belongs to the LDLR family.</text>
</comment>
<evidence type="ECO:0000256" key="7">
    <source>
        <dbReference type="ARBA" id="ARBA00023157"/>
    </source>
</evidence>
<evidence type="ECO:0000313" key="10">
    <source>
        <dbReference type="EnsemblMetazoa" id="BGLB034853-PA"/>
    </source>
</evidence>
<feature type="disulfide bond" evidence="9">
    <location>
        <begin position="83"/>
        <end position="98"/>
    </location>
</feature>
<organism evidence="10 11">
    <name type="scientific">Biomphalaria glabrata</name>
    <name type="common">Bloodfluke planorb</name>
    <name type="synonym">Freshwater snail</name>
    <dbReference type="NCBI Taxonomy" id="6526"/>
    <lineage>
        <taxon>Eukaryota</taxon>
        <taxon>Metazoa</taxon>
        <taxon>Spiralia</taxon>
        <taxon>Lophotrochozoa</taxon>
        <taxon>Mollusca</taxon>
        <taxon>Gastropoda</taxon>
        <taxon>Heterobranchia</taxon>
        <taxon>Euthyneura</taxon>
        <taxon>Panpulmonata</taxon>
        <taxon>Hygrophila</taxon>
        <taxon>Lymnaeoidea</taxon>
        <taxon>Planorbidae</taxon>
        <taxon>Biomphalaria</taxon>
    </lineage>
</organism>
<proteinExistence type="inferred from homology"/>
<keyword evidence="3" id="KW-0812">Transmembrane</keyword>
<dbReference type="FunFam" id="4.10.400.10:FF:000024">
    <property type="entry name" value="Low-density lipoprotein RecePtor related"/>
    <property type="match status" value="1"/>
</dbReference>
<dbReference type="CDD" id="cd00112">
    <property type="entry name" value="LDLa"/>
    <property type="match status" value="1"/>
</dbReference>
<feature type="disulfide bond" evidence="9">
    <location>
        <begin position="64"/>
        <end position="76"/>
    </location>
</feature>
<evidence type="ECO:0000256" key="3">
    <source>
        <dbReference type="ARBA" id="ARBA00022692"/>
    </source>
</evidence>
<dbReference type="AlphaFoldDB" id="A0A2C9LTK7"/>
<dbReference type="InterPro" id="IPR036055">
    <property type="entry name" value="LDL_receptor-like_sf"/>
</dbReference>
<dbReference type="KEGG" id="bgt:106067134"/>
<dbReference type="VEuPathDB" id="VectorBase:BGLAX_032204"/>
<reference evidence="10" key="1">
    <citation type="submission" date="2020-05" db="UniProtKB">
        <authorList>
            <consortium name="EnsemblMetazoa"/>
        </authorList>
    </citation>
    <scope>IDENTIFICATION</scope>
    <source>
        <strain evidence="10">BB02</strain>
    </source>
</reference>
<dbReference type="InterPro" id="IPR002172">
    <property type="entry name" value="LDrepeatLR_classA_rpt"/>
</dbReference>
<dbReference type="VEuPathDB" id="VectorBase:BGLB034853"/>
<evidence type="ECO:0000256" key="8">
    <source>
        <dbReference type="ARBA" id="ARBA00023180"/>
    </source>
</evidence>
<dbReference type="InterPro" id="IPR023415">
    <property type="entry name" value="LDLR_class-A_CS"/>
</dbReference>
<evidence type="ECO:0000256" key="4">
    <source>
        <dbReference type="ARBA" id="ARBA00022737"/>
    </source>
</evidence>
<name>A0A2C9LTK7_BIOGL</name>
<accession>A0A2C9LTK7</accession>
<evidence type="ECO:0000256" key="5">
    <source>
        <dbReference type="ARBA" id="ARBA00022989"/>
    </source>
</evidence>
<keyword evidence="5" id="KW-1133">Transmembrane helix</keyword>
<dbReference type="Pfam" id="PF00057">
    <property type="entry name" value="Ldl_recept_a"/>
    <property type="match status" value="1"/>
</dbReference>
<dbReference type="SUPFAM" id="SSF57424">
    <property type="entry name" value="LDL receptor-like module"/>
    <property type="match status" value="1"/>
</dbReference>
<evidence type="ECO:0008006" key="12">
    <source>
        <dbReference type="Google" id="ProtNLM"/>
    </source>
</evidence>
<evidence type="ECO:0000256" key="6">
    <source>
        <dbReference type="ARBA" id="ARBA00023136"/>
    </source>
</evidence>
<feature type="disulfide bond" evidence="9">
    <location>
        <begin position="71"/>
        <end position="89"/>
    </location>
</feature>
<evidence type="ECO:0000256" key="2">
    <source>
        <dbReference type="ARBA" id="ARBA00009939"/>
    </source>
</evidence>
<sequence>MLPKGNIFISFVASKANTYTTFFALDDLELLSDSCELNLTAESRIKKNQIADDADILTPSTKDCPSTQRPCRNNMCIPSQFFCDGHSNCPDGSDELNCTTT</sequence>
<keyword evidence="4" id="KW-0677">Repeat</keyword>
<dbReference type="Proteomes" id="UP000076420">
    <property type="component" value="Unassembled WGS sequence"/>
</dbReference>
<dbReference type="PROSITE" id="PS50068">
    <property type="entry name" value="LDLRA_2"/>
    <property type="match status" value="1"/>
</dbReference>
<comment type="subcellular location">
    <subcellularLocation>
        <location evidence="1">Membrane</location>
        <topology evidence="1">Single-pass membrane protein</topology>
    </subcellularLocation>
</comment>
<dbReference type="GO" id="GO:0016020">
    <property type="term" value="C:membrane"/>
    <property type="evidence" value="ECO:0007669"/>
    <property type="project" value="UniProtKB-SubCell"/>
</dbReference>
<keyword evidence="8" id="KW-0325">Glycoprotein</keyword>
<dbReference type="SMART" id="SM00192">
    <property type="entry name" value="LDLa"/>
    <property type="match status" value="1"/>
</dbReference>
<dbReference type="EnsemblMetazoa" id="BGLB034853-RA">
    <property type="protein sequence ID" value="BGLB034853-PA"/>
    <property type="gene ID" value="BGLB034853"/>
</dbReference>
<evidence type="ECO:0000313" key="11">
    <source>
        <dbReference type="Proteomes" id="UP000076420"/>
    </source>
</evidence>
<gene>
    <name evidence="10" type="primary">106067134</name>
</gene>
<keyword evidence="7 9" id="KW-1015">Disulfide bond</keyword>